<keyword evidence="5 10" id="KW-0808">Transferase</keyword>
<keyword evidence="6 9" id="KW-0812">Transmembrane</keyword>
<keyword evidence="4" id="KW-1003">Cell membrane</keyword>
<sequence>MRVESMSPGARWWYALKPASWPKVLVPAVCGQAVGAAVAGRLSAGALAFGALWMVADVAFVVLLNDWGDREVDALKRRMFPEGCSPKTIPDGILPARALLLAGLGAGAAALLVAWGAGDALDRPLLLPLAALGLLVFAAYTLPPLRLNYRGGGELLEMIGVGGVLPVMHAYAQCGAWAPAWLAALLPGLLALALASALASGLSDEQSDRAGGKRTVTALFGNAITRRATEALAGLGPLLWLAAPLLAAGAPPIGSVAPAAAVALYFRARLVEKSAGAVTNAFAAQAAYKLELHRAIWWGTAVLSAGVLAAGLCAGGRPR</sequence>
<dbReference type="PANTHER" id="PTHR13929:SF0">
    <property type="entry name" value="UBIA PRENYLTRANSFERASE DOMAIN-CONTAINING PROTEIN 1"/>
    <property type="match status" value="1"/>
</dbReference>
<dbReference type="Gene3D" id="1.10.357.140">
    <property type="entry name" value="UbiA prenyltransferase"/>
    <property type="match status" value="1"/>
</dbReference>
<comment type="caution">
    <text evidence="10">The sequence shown here is derived from an EMBL/GenBank/DDBJ whole genome shotgun (WGS) entry which is preliminary data.</text>
</comment>
<keyword evidence="3" id="KW-0474">Menaquinone biosynthesis</keyword>
<evidence type="ECO:0000313" key="10">
    <source>
        <dbReference type="EMBL" id="KYG08169.1"/>
    </source>
</evidence>
<evidence type="ECO:0000313" key="11">
    <source>
        <dbReference type="Proteomes" id="UP000075502"/>
    </source>
</evidence>
<comment type="pathway">
    <text evidence="2">Quinol/quinone metabolism; menaquinone biosynthesis.</text>
</comment>
<dbReference type="Pfam" id="PF01040">
    <property type="entry name" value="UbiA"/>
    <property type="match status" value="1"/>
</dbReference>
<dbReference type="UniPathway" id="UPA00079"/>
<comment type="subcellular location">
    <subcellularLocation>
        <location evidence="1">Membrane</location>
        <topology evidence="1">Multi-pass membrane protein</topology>
    </subcellularLocation>
</comment>
<evidence type="ECO:0000256" key="1">
    <source>
        <dbReference type="ARBA" id="ARBA00004141"/>
    </source>
</evidence>
<dbReference type="GO" id="GO:0016020">
    <property type="term" value="C:membrane"/>
    <property type="evidence" value="ECO:0007669"/>
    <property type="project" value="UniProtKB-SubCell"/>
</dbReference>
<feature type="transmembrane region" description="Helical" evidence="9">
    <location>
        <begin position="238"/>
        <end position="266"/>
    </location>
</feature>
<evidence type="ECO:0000256" key="4">
    <source>
        <dbReference type="ARBA" id="ARBA00022475"/>
    </source>
</evidence>
<accession>A0A150TTY6</accession>
<dbReference type="GO" id="GO:0004659">
    <property type="term" value="F:prenyltransferase activity"/>
    <property type="evidence" value="ECO:0007669"/>
    <property type="project" value="InterPro"/>
</dbReference>
<dbReference type="GO" id="GO:0042371">
    <property type="term" value="P:vitamin K biosynthetic process"/>
    <property type="evidence" value="ECO:0007669"/>
    <property type="project" value="TreeGrafter"/>
</dbReference>
<dbReference type="EMBL" id="JEME01001075">
    <property type="protein sequence ID" value="KYG08169.1"/>
    <property type="molecule type" value="Genomic_DNA"/>
</dbReference>
<evidence type="ECO:0000256" key="2">
    <source>
        <dbReference type="ARBA" id="ARBA00004863"/>
    </source>
</evidence>
<evidence type="ECO:0000256" key="5">
    <source>
        <dbReference type="ARBA" id="ARBA00022679"/>
    </source>
</evidence>
<dbReference type="AlphaFoldDB" id="A0A150TTY6"/>
<feature type="transmembrane region" description="Helical" evidence="9">
    <location>
        <begin position="178"/>
        <end position="199"/>
    </location>
</feature>
<dbReference type="GO" id="GO:0009234">
    <property type="term" value="P:menaquinone biosynthetic process"/>
    <property type="evidence" value="ECO:0007669"/>
    <property type="project" value="UniProtKB-UniPathway"/>
</dbReference>
<dbReference type="InterPro" id="IPR000537">
    <property type="entry name" value="UbiA_prenyltransferase"/>
</dbReference>
<dbReference type="InterPro" id="IPR026046">
    <property type="entry name" value="UBIAD1"/>
</dbReference>
<feature type="transmembrane region" description="Helical" evidence="9">
    <location>
        <begin position="46"/>
        <end position="68"/>
    </location>
</feature>
<evidence type="ECO:0000256" key="7">
    <source>
        <dbReference type="ARBA" id="ARBA00022989"/>
    </source>
</evidence>
<name>A0A150TTY6_SORCE</name>
<keyword evidence="7 9" id="KW-1133">Transmembrane helix</keyword>
<organism evidence="10 11">
    <name type="scientific">Sorangium cellulosum</name>
    <name type="common">Polyangium cellulosum</name>
    <dbReference type="NCBI Taxonomy" id="56"/>
    <lineage>
        <taxon>Bacteria</taxon>
        <taxon>Pseudomonadati</taxon>
        <taxon>Myxococcota</taxon>
        <taxon>Polyangia</taxon>
        <taxon>Polyangiales</taxon>
        <taxon>Polyangiaceae</taxon>
        <taxon>Sorangium</taxon>
    </lineage>
</organism>
<dbReference type="InterPro" id="IPR044878">
    <property type="entry name" value="UbiA_sf"/>
</dbReference>
<proteinExistence type="predicted"/>
<gene>
    <name evidence="10" type="ORF">BE21_25200</name>
</gene>
<evidence type="ECO:0000256" key="8">
    <source>
        <dbReference type="ARBA" id="ARBA00023136"/>
    </source>
</evidence>
<keyword evidence="8 9" id="KW-0472">Membrane</keyword>
<feature type="transmembrane region" description="Helical" evidence="9">
    <location>
        <begin position="295"/>
        <end position="315"/>
    </location>
</feature>
<evidence type="ECO:0000256" key="3">
    <source>
        <dbReference type="ARBA" id="ARBA00022428"/>
    </source>
</evidence>
<feature type="transmembrane region" description="Helical" evidence="9">
    <location>
        <begin position="98"/>
        <end position="118"/>
    </location>
</feature>
<evidence type="ECO:0000256" key="6">
    <source>
        <dbReference type="ARBA" id="ARBA00022692"/>
    </source>
</evidence>
<protein>
    <submittedName>
        <fullName evidence="10">Polyprenyltransferase</fullName>
    </submittedName>
</protein>
<dbReference type="Proteomes" id="UP000075502">
    <property type="component" value="Unassembled WGS sequence"/>
</dbReference>
<dbReference type="PANTHER" id="PTHR13929">
    <property type="entry name" value="1,4-DIHYDROXY-2-NAPHTHOATE OCTAPRENYLTRANSFERASE"/>
    <property type="match status" value="1"/>
</dbReference>
<reference evidence="10 11" key="1">
    <citation type="submission" date="2014-02" db="EMBL/GenBank/DDBJ databases">
        <title>The small core and large imbalanced accessory genome model reveals a collaborative survival strategy of Sorangium cellulosum strains in nature.</title>
        <authorList>
            <person name="Han K."/>
            <person name="Peng R."/>
            <person name="Blom J."/>
            <person name="Li Y.-Z."/>
        </authorList>
    </citation>
    <scope>NUCLEOTIDE SEQUENCE [LARGE SCALE GENOMIC DNA]</scope>
    <source>
        <strain evidence="10 11">So0007-03</strain>
    </source>
</reference>
<feature type="transmembrane region" description="Helical" evidence="9">
    <location>
        <begin position="124"/>
        <end position="143"/>
    </location>
</feature>
<evidence type="ECO:0000256" key="9">
    <source>
        <dbReference type="SAM" id="Phobius"/>
    </source>
</evidence>